<feature type="transmembrane region" description="Helical" evidence="1">
    <location>
        <begin position="52"/>
        <end position="73"/>
    </location>
</feature>
<proteinExistence type="predicted"/>
<name>A0A4Q7ZBB0_9GAMM</name>
<comment type="caution">
    <text evidence="2">The sequence shown here is derived from an EMBL/GenBank/DDBJ whole genome shotgun (WGS) entry which is preliminary data.</text>
</comment>
<reference evidence="2 3" key="1">
    <citation type="submission" date="2019-02" db="EMBL/GenBank/DDBJ databases">
        <title>Genomic Encyclopedia of Type Strains, Phase IV (KMG-IV): sequencing the most valuable type-strain genomes for metagenomic binning, comparative biology and taxonomic classification.</title>
        <authorList>
            <person name="Goeker M."/>
        </authorList>
    </citation>
    <scope>NUCLEOTIDE SEQUENCE [LARGE SCALE GENOMIC DNA]</scope>
    <source>
        <strain evidence="2 3">DSM 105135</strain>
    </source>
</reference>
<feature type="transmembrane region" description="Helical" evidence="1">
    <location>
        <begin position="12"/>
        <end position="31"/>
    </location>
</feature>
<sequence length="79" mass="8848">MSQGSRFKDSALYLFLLSLFCFWWAYQTGVMHDCHDGRRLVSHLMSGICGRVGKGVAALVPLSLGLYLLYAAFTAREED</sequence>
<keyword evidence="1" id="KW-0812">Transmembrane</keyword>
<dbReference type="Proteomes" id="UP000292423">
    <property type="component" value="Unassembled WGS sequence"/>
</dbReference>
<keyword evidence="3" id="KW-1185">Reference proteome</keyword>
<protein>
    <submittedName>
        <fullName evidence="2">Uncharacterized protein</fullName>
    </submittedName>
</protein>
<dbReference type="RefSeq" id="WP_130411070.1">
    <property type="nucleotide sequence ID" value="NZ_SHKX01000010.1"/>
</dbReference>
<keyword evidence="1" id="KW-0472">Membrane</keyword>
<accession>A0A4Q7ZBB0</accession>
<evidence type="ECO:0000313" key="3">
    <source>
        <dbReference type="Proteomes" id="UP000292423"/>
    </source>
</evidence>
<organism evidence="2 3">
    <name type="scientific">Fluviicoccus keumensis</name>
    <dbReference type="NCBI Taxonomy" id="1435465"/>
    <lineage>
        <taxon>Bacteria</taxon>
        <taxon>Pseudomonadati</taxon>
        <taxon>Pseudomonadota</taxon>
        <taxon>Gammaproteobacteria</taxon>
        <taxon>Moraxellales</taxon>
        <taxon>Moraxellaceae</taxon>
        <taxon>Fluviicoccus</taxon>
    </lineage>
</organism>
<dbReference type="EMBL" id="SHKX01000010">
    <property type="protein sequence ID" value="RZU47860.1"/>
    <property type="molecule type" value="Genomic_DNA"/>
</dbReference>
<gene>
    <name evidence="2" type="ORF">EV700_0827</name>
</gene>
<evidence type="ECO:0000313" key="2">
    <source>
        <dbReference type="EMBL" id="RZU47860.1"/>
    </source>
</evidence>
<dbReference type="AlphaFoldDB" id="A0A4Q7ZBB0"/>
<keyword evidence="1" id="KW-1133">Transmembrane helix</keyword>
<evidence type="ECO:0000256" key="1">
    <source>
        <dbReference type="SAM" id="Phobius"/>
    </source>
</evidence>